<protein>
    <submittedName>
        <fullName evidence="2">Uncharacterized protein</fullName>
    </submittedName>
</protein>
<organism evidence="2 3">
    <name type="scientific">Tenacibaculum vairaonense</name>
    <dbReference type="NCBI Taxonomy" id="3137860"/>
    <lineage>
        <taxon>Bacteria</taxon>
        <taxon>Pseudomonadati</taxon>
        <taxon>Bacteroidota</taxon>
        <taxon>Flavobacteriia</taxon>
        <taxon>Flavobacteriales</taxon>
        <taxon>Flavobacteriaceae</taxon>
        <taxon>Tenacibaculum</taxon>
    </lineage>
</organism>
<keyword evidence="1" id="KW-1133">Transmembrane helix</keyword>
<dbReference type="Proteomes" id="UP001497602">
    <property type="component" value="Unassembled WGS sequence"/>
</dbReference>
<sequence>MAKISIYSRYIFVAVAIVTAFFIHEIPPNKSKAYLEAKENYLNSREERTIALERLKNISKNTSEYKEYKKQAKKADEKWAILKKVKQNDSFLGFKNFQHFLGEFGWAFGLFIYSFSCFIISCKERNGFKDIKLLHIPVIFISIFYIIYTIQPFPDYPKIAYIFTAVILTIFLSISVYIVASKNLNSIFSLKENIRDLVGFVLNNTKETKESDKWNLLEKISKRI</sequence>
<keyword evidence="3" id="KW-1185">Reference proteome</keyword>
<feature type="transmembrane region" description="Helical" evidence="1">
    <location>
        <begin position="104"/>
        <end position="121"/>
    </location>
</feature>
<reference evidence="2 3" key="1">
    <citation type="submission" date="2024-05" db="EMBL/GenBank/DDBJ databases">
        <authorList>
            <person name="Duchaud E."/>
        </authorList>
    </citation>
    <scope>NUCLEOTIDE SEQUENCE [LARGE SCALE GENOMIC DNA]</scope>
    <source>
        <strain evidence="2">Ena-SAMPLE-TAB-13-05-2024-13:56:06:370-140305</strain>
    </source>
</reference>
<keyword evidence="1" id="KW-0472">Membrane</keyword>
<feature type="transmembrane region" description="Helical" evidence="1">
    <location>
        <begin position="133"/>
        <end position="153"/>
    </location>
</feature>
<dbReference type="EMBL" id="CAXJRC010000010">
    <property type="protein sequence ID" value="CAL2105764.1"/>
    <property type="molecule type" value="Genomic_DNA"/>
</dbReference>
<name>A0ABP1FBP1_9FLAO</name>
<dbReference type="RefSeq" id="WP_348737582.1">
    <property type="nucleotide sequence ID" value="NZ_CAXJRC010000010.1"/>
</dbReference>
<keyword evidence="1" id="KW-0812">Transmembrane</keyword>
<gene>
    <name evidence="2" type="ORF">T190115A13A_190008</name>
</gene>
<feature type="transmembrane region" description="Helical" evidence="1">
    <location>
        <begin position="7"/>
        <end position="24"/>
    </location>
</feature>
<feature type="transmembrane region" description="Helical" evidence="1">
    <location>
        <begin position="159"/>
        <end position="180"/>
    </location>
</feature>
<accession>A0ABP1FBP1</accession>
<comment type="caution">
    <text evidence="2">The sequence shown here is derived from an EMBL/GenBank/DDBJ whole genome shotgun (WGS) entry which is preliminary data.</text>
</comment>
<proteinExistence type="predicted"/>
<evidence type="ECO:0000313" key="2">
    <source>
        <dbReference type="EMBL" id="CAL2105764.1"/>
    </source>
</evidence>
<evidence type="ECO:0000256" key="1">
    <source>
        <dbReference type="SAM" id="Phobius"/>
    </source>
</evidence>
<evidence type="ECO:0000313" key="3">
    <source>
        <dbReference type="Proteomes" id="UP001497602"/>
    </source>
</evidence>